<name>A0A1F6EJ89_9BACT</name>
<evidence type="ECO:0000313" key="4">
    <source>
        <dbReference type="Proteomes" id="UP000178427"/>
    </source>
</evidence>
<dbReference type="PROSITE" id="PS50975">
    <property type="entry name" value="ATP_GRASP"/>
    <property type="match status" value="1"/>
</dbReference>
<dbReference type="Proteomes" id="UP000178427">
    <property type="component" value="Unassembled WGS sequence"/>
</dbReference>
<keyword evidence="1" id="KW-0547">Nucleotide-binding</keyword>
<dbReference type="PANTHER" id="PTHR21621:SF0">
    <property type="entry name" value="BETA-CITRYLGLUTAMATE SYNTHASE B-RELATED"/>
    <property type="match status" value="1"/>
</dbReference>
<comment type="caution">
    <text evidence="3">The sequence shown here is derived from an EMBL/GenBank/DDBJ whole genome shotgun (WGS) entry which is preliminary data.</text>
</comment>
<feature type="domain" description="ATP-grasp" evidence="2">
    <location>
        <begin position="71"/>
        <end position="339"/>
    </location>
</feature>
<dbReference type="AlphaFoldDB" id="A0A1F6EJ89"/>
<gene>
    <name evidence="3" type="ORF">A3A40_00640</name>
</gene>
<dbReference type="SUPFAM" id="SSF56059">
    <property type="entry name" value="Glutathione synthetase ATP-binding domain-like"/>
    <property type="match status" value="1"/>
</dbReference>
<dbReference type="InterPro" id="IPR011761">
    <property type="entry name" value="ATP-grasp"/>
</dbReference>
<evidence type="ECO:0000259" key="2">
    <source>
        <dbReference type="PROSITE" id="PS50975"/>
    </source>
</evidence>
<proteinExistence type="predicted"/>
<dbReference type="Gene3D" id="3.30.1490.20">
    <property type="entry name" value="ATP-grasp fold, A domain"/>
    <property type="match status" value="1"/>
</dbReference>
<protein>
    <recommendedName>
        <fullName evidence="2">ATP-grasp domain-containing protein</fullName>
    </recommendedName>
</protein>
<sequence length="345" mass="38854">MARQRKESLLLPQLLKKIAPTIGAKVYVEPEWGIAGQITFRDGKKRYFRYNTLDLNPVGASDIAKDKDYANVFMKRMGYRTVEGRAFYSNAWCKKIGSRRDITAAYRYARTLGLALSPSKGSSVIVKPNEGSHGSGVFLVGNKREFMRAMRHIFKENRVALVQRMVRGKDYRIVVLDDTVISAYERIPLSVVGDGSSSIKTLLKKKQKRFRGGGRDTRIELDDIRISHKLGMQKLALRSVPERGKRIYLLDNANLSSGGDAVDVTKPIHPEFKKMAIKLTRDMGLRLSGVDIMVAGDIRNAPKKYWVLEINAAPGLDHYVKTGLAQQKIVENLYLKVLRSLARGQ</sequence>
<dbReference type="GO" id="GO:0009432">
    <property type="term" value="P:SOS response"/>
    <property type="evidence" value="ECO:0007669"/>
    <property type="project" value="TreeGrafter"/>
</dbReference>
<dbReference type="GO" id="GO:0018169">
    <property type="term" value="F:ribosomal S6-glutamic acid ligase activity"/>
    <property type="evidence" value="ECO:0007669"/>
    <property type="project" value="TreeGrafter"/>
</dbReference>
<dbReference type="Pfam" id="PF08443">
    <property type="entry name" value="RimK"/>
    <property type="match status" value="2"/>
</dbReference>
<dbReference type="STRING" id="1798513.A3A40_00640"/>
<reference evidence="3 4" key="1">
    <citation type="journal article" date="2016" name="Nat. Commun.">
        <title>Thousands of microbial genomes shed light on interconnected biogeochemical processes in an aquifer system.</title>
        <authorList>
            <person name="Anantharaman K."/>
            <person name="Brown C.T."/>
            <person name="Hug L.A."/>
            <person name="Sharon I."/>
            <person name="Castelle C.J."/>
            <person name="Probst A.J."/>
            <person name="Thomas B.C."/>
            <person name="Singh A."/>
            <person name="Wilkins M.J."/>
            <person name="Karaoz U."/>
            <person name="Brodie E.L."/>
            <person name="Williams K.H."/>
            <person name="Hubbard S.S."/>
            <person name="Banfield J.F."/>
        </authorList>
    </citation>
    <scope>NUCLEOTIDE SEQUENCE [LARGE SCALE GENOMIC DNA]</scope>
</reference>
<dbReference type="GO" id="GO:0005524">
    <property type="term" value="F:ATP binding"/>
    <property type="evidence" value="ECO:0007669"/>
    <property type="project" value="UniProtKB-UniRule"/>
</dbReference>
<dbReference type="GO" id="GO:0005737">
    <property type="term" value="C:cytoplasm"/>
    <property type="evidence" value="ECO:0007669"/>
    <property type="project" value="TreeGrafter"/>
</dbReference>
<accession>A0A1F6EJ89</accession>
<dbReference type="InterPro" id="IPR013815">
    <property type="entry name" value="ATP_grasp_subdomain_1"/>
</dbReference>
<evidence type="ECO:0000313" key="3">
    <source>
        <dbReference type="EMBL" id="OGG73701.1"/>
    </source>
</evidence>
<dbReference type="EMBL" id="MFMA01000045">
    <property type="protein sequence ID" value="OGG73701.1"/>
    <property type="molecule type" value="Genomic_DNA"/>
</dbReference>
<dbReference type="GO" id="GO:0046872">
    <property type="term" value="F:metal ion binding"/>
    <property type="evidence" value="ECO:0007669"/>
    <property type="project" value="InterPro"/>
</dbReference>
<evidence type="ECO:0000256" key="1">
    <source>
        <dbReference type="PROSITE-ProRule" id="PRU00409"/>
    </source>
</evidence>
<keyword evidence="1" id="KW-0067">ATP-binding</keyword>
<dbReference type="Gene3D" id="3.30.470.20">
    <property type="entry name" value="ATP-grasp fold, B domain"/>
    <property type="match status" value="2"/>
</dbReference>
<organism evidence="3 4">
    <name type="scientific">Candidatus Kaiserbacteria bacterium RIFCSPLOWO2_01_FULL_54_20</name>
    <dbReference type="NCBI Taxonomy" id="1798513"/>
    <lineage>
        <taxon>Bacteria</taxon>
        <taxon>Candidatus Kaiseribacteriota</taxon>
    </lineage>
</organism>
<dbReference type="InterPro" id="IPR013651">
    <property type="entry name" value="ATP-grasp_RimK-type"/>
</dbReference>
<dbReference type="PANTHER" id="PTHR21621">
    <property type="entry name" value="RIBOSOMAL PROTEIN S6 MODIFICATION PROTEIN"/>
    <property type="match status" value="1"/>
</dbReference>